<dbReference type="FunCoup" id="D8QRS7">
    <property type="interactions" value="4257"/>
</dbReference>
<name>D8QRS7_SELML</name>
<feature type="region of interest" description="Disordered" evidence="8">
    <location>
        <begin position="271"/>
        <end position="361"/>
    </location>
</feature>
<dbReference type="InterPro" id="IPR027408">
    <property type="entry name" value="PNPase/RNase_PH_dom_sf"/>
</dbReference>
<comment type="similarity">
    <text evidence="3">Belongs to the RNase PH family.</text>
</comment>
<dbReference type="Gene3D" id="3.30.230.70">
    <property type="entry name" value="GHMP Kinase, N-terminal domain"/>
    <property type="match status" value="1"/>
</dbReference>
<evidence type="ECO:0000313" key="12">
    <source>
        <dbReference type="EMBL" id="EFJ37308.1"/>
    </source>
</evidence>
<dbReference type="FunFam" id="3.30.230.70:FF:000007">
    <property type="entry name" value="Exosome complex component RRP45B"/>
    <property type="match status" value="1"/>
</dbReference>
<dbReference type="Proteomes" id="UP000001514">
    <property type="component" value="Unassembled WGS sequence"/>
</dbReference>
<dbReference type="GO" id="GO:0034473">
    <property type="term" value="P:U1 snRNA 3'-end processing"/>
    <property type="evidence" value="ECO:0000318"/>
    <property type="project" value="GO_Central"/>
</dbReference>
<dbReference type="GO" id="GO:0000176">
    <property type="term" value="C:nuclear exosome (RNase complex)"/>
    <property type="evidence" value="ECO:0000318"/>
    <property type="project" value="GO_Central"/>
</dbReference>
<evidence type="ECO:0000256" key="7">
    <source>
        <dbReference type="ARBA" id="ARBA00079975"/>
    </source>
</evidence>
<dbReference type="EMBL" id="GL377581">
    <property type="protein sequence ID" value="EFJ27639.1"/>
    <property type="molecule type" value="Genomic_DNA"/>
</dbReference>
<feature type="compositionally biased region" description="Basic and acidic residues" evidence="8">
    <location>
        <begin position="345"/>
        <end position="355"/>
    </location>
</feature>
<keyword evidence="4" id="KW-0963">Cytoplasm</keyword>
<dbReference type="InParanoid" id="D8QRS7"/>
<dbReference type="SUPFAM" id="SSF54211">
    <property type="entry name" value="Ribosomal protein S5 domain 2-like"/>
    <property type="match status" value="1"/>
</dbReference>
<dbReference type="Pfam" id="PF03725">
    <property type="entry name" value="RNase_PH_C"/>
    <property type="match status" value="1"/>
</dbReference>
<evidence type="ECO:0000259" key="10">
    <source>
        <dbReference type="Pfam" id="PF03725"/>
    </source>
</evidence>
<dbReference type="Gramene" id="EFJ37308">
    <property type="protein sequence ID" value="EFJ37308"/>
    <property type="gene ID" value="SELMODRAFT_77552"/>
</dbReference>
<feature type="compositionally biased region" description="Polar residues" evidence="8">
    <location>
        <begin position="305"/>
        <end position="321"/>
    </location>
</feature>
<dbReference type="InterPro" id="IPR015847">
    <property type="entry name" value="ExoRNase_PH_dom2"/>
</dbReference>
<dbReference type="CDD" id="cd11368">
    <property type="entry name" value="RNase_PH_RRP45"/>
    <property type="match status" value="1"/>
</dbReference>
<dbReference type="OMA" id="VCSIQKA"/>
<evidence type="ECO:0000313" key="13">
    <source>
        <dbReference type="Proteomes" id="UP000001514"/>
    </source>
</evidence>
<evidence type="ECO:0000256" key="1">
    <source>
        <dbReference type="ARBA" id="ARBA00004123"/>
    </source>
</evidence>
<dbReference type="InterPro" id="IPR050590">
    <property type="entry name" value="Exosome_comp_Rrp42_subfam"/>
</dbReference>
<dbReference type="eggNOG" id="KOG1614">
    <property type="taxonomic scope" value="Eukaryota"/>
</dbReference>
<organism evidence="13">
    <name type="scientific">Selaginella moellendorffii</name>
    <name type="common">Spikemoss</name>
    <dbReference type="NCBI Taxonomy" id="88036"/>
    <lineage>
        <taxon>Eukaryota</taxon>
        <taxon>Viridiplantae</taxon>
        <taxon>Streptophyta</taxon>
        <taxon>Embryophyta</taxon>
        <taxon>Tracheophyta</taxon>
        <taxon>Lycopodiopsida</taxon>
        <taxon>Selaginellales</taxon>
        <taxon>Selaginellaceae</taxon>
        <taxon>Selaginella</taxon>
    </lineage>
</organism>
<dbReference type="GO" id="GO:0071035">
    <property type="term" value="P:nuclear polyadenylation-dependent rRNA catabolic process"/>
    <property type="evidence" value="ECO:0000318"/>
    <property type="project" value="GO_Central"/>
</dbReference>
<keyword evidence="6" id="KW-0539">Nucleus</keyword>
<sequence length="377" mass="40773">MAGSVRISINEREFVESALRQELRVDGRAPFDSRRSLINFAREDGAVEVQQGETRVLAVVSAQLGTPYPDRPNEGSLVINTEFSPMADPSFEPGRPGELAVELGRVIDRGLRESRAVDTESLCVLAGKAVWFLRIDIHILDNGGNLIDVANLAALAGLLSFRRPECSIGGADGQDITIHPPEVREPLPLTLHHLPIAVTFGFLADGELVVLDPSLKEEAVMGGRLTVTVNAHGEVCAIQKGGGVAVRMNEILRCMRIAASKAAETAALLKKGAESHEIERAQRKVRRHRPSEDSKTAQVVADTVPQLNTGPQLNEFTSTGSLKLEAEATPMESDTDSEEEEPDAKEDTARKEEGRLFQGGASTWYASHVTSAFLVSN</sequence>
<dbReference type="KEGG" id="smo:SELMODRAFT_94605"/>
<dbReference type="HOGENOM" id="CLU_038194_1_0_1"/>
<keyword evidence="5" id="KW-0694">RNA-binding</keyword>
<reference evidence="12 13" key="1">
    <citation type="journal article" date="2011" name="Science">
        <title>The Selaginella genome identifies genetic changes associated with the evolution of vascular plants.</title>
        <authorList>
            <person name="Banks J.A."/>
            <person name="Nishiyama T."/>
            <person name="Hasebe M."/>
            <person name="Bowman J.L."/>
            <person name="Gribskov M."/>
            <person name="dePamphilis C."/>
            <person name="Albert V.A."/>
            <person name="Aono N."/>
            <person name="Aoyama T."/>
            <person name="Ambrose B.A."/>
            <person name="Ashton N.W."/>
            <person name="Axtell M.J."/>
            <person name="Barker E."/>
            <person name="Barker M.S."/>
            <person name="Bennetzen J.L."/>
            <person name="Bonawitz N.D."/>
            <person name="Chapple C."/>
            <person name="Cheng C."/>
            <person name="Correa L.G."/>
            <person name="Dacre M."/>
            <person name="DeBarry J."/>
            <person name="Dreyer I."/>
            <person name="Elias M."/>
            <person name="Engstrom E.M."/>
            <person name="Estelle M."/>
            <person name="Feng L."/>
            <person name="Finet C."/>
            <person name="Floyd S.K."/>
            <person name="Frommer W.B."/>
            <person name="Fujita T."/>
            <person name="Gramzow L."/>
            <person name="Gutensohn M."/>
            <person name="Harholt J."/>
            <person name="Hattori M."/>
            <person name="Heyl A."/>
            <person name="Hirai T."/>
            <person name="Hiwatashi Y."/>
            <person name="Ishikawa M."/>
            <person name="Iwata M."/>
            <person name="Karol K.G."/>
            <person name="Koehler B."/>
            <person name="Kolukisaoglu U."/>
            <person name="Kubo M."/>
            <person name="Kurata T."/>
            <person name="Lalonde S."/>
            <person name="Li K."/>
            <person name="Li Y."/>
            <person name="Litt A."/>
            <person name="Lyons E."/>
            <person name="Manning G."/>
            <person name="Maruyama T."/>
            <person name="Michael T.P."/>
            <person name="Mikami K."/>
            <person name="Miyazaki S."/>
            <person name="Morinaga S."/>
            <person name="Murata T."/>
            <person name="Mueller-Roeber B."/>
            <person name="Nelson D.R."/>
            <person name="Obara M."/>
            <person name="Oguri Y."/>
            <person name="Olmstead R.G."/>
            <person name="Onodera N."/>
            <person name="Petersen B.L."/>
            <person name="Pils B."/>
            <person name="Prigge M."/>
            <person name="Rensing S.A."/>
            <person name="Riano-Pachon D.M."/>
            <person name="Roberts A.W."/>
            <person name="Sato Y."/>
            <person name="Scheller H.V."/>
            <person name="Schulz B."/>
            <person name="Schulz C."/>
            <person name="Shakirov E.V."/>
            <person name="Shibagaki N."/>
            <person name="Shinohara N."/>
            <person name="Shippen D.E."/>
            <person name="Soerensen I."/>
            <person name="Sotooka R."/>
            <person name="Sugimoto N."/>
            <person name="Sugita M."/>
            <person name="Sumikawa N."/>
            <person name="Tanurdzic M."/>
            <person name="Theissen G."/>
            <person name="Ulvskov P."/>
            <person name="Wakazuki S."/>
            <person name="Weng J.K."/>
            <person name="Willats W.W."/>
            <person name="Wipf D."/>
            <person name="Wolf P.G."/>
            <person name="Yang L."/>
            <person name="Zimmer A.D."/>
            <person name="Zhu Q."/>
            <person name="Mitros T."/>
            <person name="Hellsten U."/>
            <person name="Loque D."/>
            <person name="Otillar R."/>
            <person name="Salamov A."/>
            <person name="Schmutz J."/>
            <person name="Shapiro H."/>
            <person name="Lindquist E."/>
            <person name="Lucas S."/>
            <person name="Rokhsar D."/>
            <person name="Grigoriev I.V."/>
        </authorList>
    </citation>
    <scope>NUCLEOTIDE SEQUENCE [LARGE SCALE GENOMIC DNA]</scope>
</reference>
<dbReference type="SUPFAM" id="SSF55666">
    <property type="entry name" value="Ribonuclease PH domain 2-like"/>
    <property type="match status" value="1"/>
</dbReference>
<evidence type="ECO:0000256" key="6">
    <source>
        <dbReference type="ARBA" id="ARBA00023242"/>
    </source>
</evidence>
<evidence type="ECO:0000256" key="4">
    <source>
        <dbReference type="ARBA" id="ARBA00022490"/>
    </source>
</evidence>
<gene>
    <name evidence="12" type="ORF">SELMODRAFT_77552</name>
    <name evidence="11" type="ORF">SELMODRAFT_94605</name>
</gene>
<protein>
    <recommendedName>
        <fullName evidence="7">Protein ECERIFERUM 7</fullName>
    </recommendedName>
</protein>
<keyword evidence="13" id="KW-1185">Reference proteome</keyword>
<feature type="domain" description="Exoribonuclease phosphorolytic" evidence="10">
    <location>
        <begin position="193"/>
        <end position="260"/>
    </location>
</feature>
<proteinExistence type="inferred from homology"/>
<evidence type="ECO:0000256" key="3">
    <source>
        <dbReference type="ARBA" id="ARBA00006678"/>
    </source>
</evidence>
<dbReference type="GO" id="GO:0071038">
    <property type="term" value="P:TRAMP-dependent tRNA surveillance pathway"/>
    <property type="evidence" value="ECO:0000318"/>
    <property type="project" value="GO_Central"/>
</dbReference>
<dbReference type="PANTHER" id="PTHR11097">
    <property type="entry name" value="EXOSOME COMPLEX EXONUCLEASE RIBOSOMAL RNA PROCESSING PROTEIN"/>
    <property type="match status" value="1"/>
</dbReference>
<evidence type="ECO:0000256" key="8">
    <source>
        <dbReference type="SAM" id="MobiDB-lite"/>
    </source>
</evidence>
<dbReference type="GO" id="GO:0000177">
    <property type="term" value="C:cytoplasmic exosome (RNase complex)"/>
    <property type="evidence" value="ECO:0000318"/>
    <property type="project" value="GO_Central"/>
</dbReference>
<feature type="domain" description="Exoribonuclease phosphorolytic" evidence="9">
    <location>
        <begin position="42"/>
        <end position="164"/>
    </location>
</feature>
<dbReference type="PANTHER" id="PTHR11097:SF14">
    <property type="entry name" value="EXOSOME COMPLEX COMPONENT RRP45"/>
    <property type="match status" value="1"/>
</dbReference>
<feature type="compositionally biased region" description="Basic and acidic residues" evidence="8">
    <location>
        <begin position="271"/>
        <end position="282"/>
    </location>
</feature>
<dbReference type="InterPro" id="IPR020568">
    <property type="entry name" value="Ribosomal_Su5_D2-typ_SF"/>
</dbReference>
<dbReference type="Pfam" id="PF01138">
    <property type="entry name" value="RNase_PH"/>
    <property type="match status" value="1"/>
</dbReference>
<dbReference type="GO" id="GO:0071028">
    <property type="term" value="P:nuclear mRNA surveillance"/>
    <property type="evidence" value="ECO:0000318"/>
    <property type="project" value="GO_Central"/>
</dbReference>
<dbReference type="InterPro" id="IPR033100">
    <property type="entry name" value="Rrp45"/>
</dbReference>
<dbReference type="GO" id="GO:0035925">
    <property type="term" value="F:mRNA 3'-UTR AU-rich region binding"/>
    <property type="evidence" value="ECO:0000318"/>
    <property type="project" value="GO_Central"/>
</dbReference>
<evidence type="ECO:0000259" key="9">
    <source>
        <dbReference type="Pfam" id="PF01138"/>
    </source>
</evidence>
<comment type="subcellular location">
    <subcellularLocation>
        <location evidence="2">Cytoplasm</location>
    </subcellularLocation>
    <subcellularLocation>
        <location evidence="1">Nucleus</location>
    </subcellularLocation>
</comment>
<dbReference type="GO" id="GO:0034475">
    <property type="term" value="P:U4 snRNA 3'-end processing"/>
    <property type="evidence" value="ECO:0000318"/>
    <property type="project" value="GO_Central"/>
</dbReference>
<dbReference type="GO" id="GO:0016075">
    <property type="term" value="P:rRNA catabolic process"/>
    <property type="evidence" value="ECO:0000318"/>
    <property type="project" value="GO_Central"/>
</dbReference>
<dbReference type="AlphaFoldDB" id="D8QRS7"/>
<dbReference type="OrthoDB" id="10264038at2759"/>
<feature type="compositionally biased region" description="Acidic residues" evidence="8">
    <location>
        <begin position="333"/>
        <end position="344"/>
    </location>
</feature>
<accession>D8QRS7</accession>
<evidence type="ECO:0000313" key="11">
    <source>
        <dbReference type="EMBL" id="EFJ27639.1"/>
    </source>
</evidence>
<dbReference type="GO" id="GO:0000467">
    <property type="term" value="P:exonucleolytic trimming to generate mature 3'-end of 5.8S rRNA from tricistronic rRNA transcript (SSU-rRNA, 5.8S rRNA, LSU-rRNA)"/>
    <property type="evidence" value="ECO:0000318"/>
    <property type="project" value="GO_Central"/>
</dbReference>
<dbReference type="InterPro" id="IPR001247">
    <property type="entry name" value="ExoRNase_PH_dom1"/>
</dbReference>
<evidence type="ECO:0000256" key="2">
    <source>
        <dbReference type="ARBA" id="ARBA00004496"/>
    </source>
</evidence>
<dbReference type="InterPro" id="IPR036345">
    <property type="entry name" value="ExoRNase_PH_dom2_sf"/>
</dbReference>
<dbReference type="KEGG" id="smo:SELMODRAFT_77552"/>
<dbReference type="EMBL" id="GL377566">
    <property type="protein sequence ID" value="EFJ37308.1"/>
    <property type="molecule type" value="Genomic_DNA"/>
</dbReference>
<dbReference type="Gramene" id="EFJ27639">
    <property type="protein sequence ID" value="EFJ27639"/>
    <property type="gene ID" value="SELMODRAFT_94605"/>
</dbReference>
<dbReference type="GO" id="GO:0034476">
    <property type="term" value="P:U5 snRNA 3'-end processing"/>
    <property type="evidence" value="ECO:0000318"/>
    <property type="project" value="GO_Central"/>
</dbReference>
<dbReference type="STRING" id="88036.D8QRS7"/>
<evidence type="ECO:0000256" key="5">
    <source>
        <dbReference type="ARBA" id="ARBA00022884"/>
    </source>
</evidence>